<dbReference type="AlphaFoldDB" id="A0A419RWJ1"/>
<dbReference type="InterPro" id="IPR008284">
    <property type="entry name" value="MoCF_biosynth_CS"/>
</dbReference>
<dbReference type="Pfam" id="PF03454">
    <property type="entry name" value="MoeA_C"/>
    <property type="match status" value="1"/>
</dbReference>
<dbReference type="InterPro" id="IPR001453">
    <property type="entry name" value="MoaB/Mog_dom"/>
</dbReference>
<evidence type="ECO:0000256" key="1">
    <source>
        <dbReference type="ARBA" id="ARBA00002901"/>
    </source>
</evidence>
<dbReference type="InterPro" id="IPR038987">
    <property type="entry name" value="MoeA-like"/>
</dbReference>
<dbReference type="PROSITE" id="PS01079">
    <property type="entry name" value="MOCF_BIOSYNTHESIS_2"/>
    <property type="match status" value="1"/>
</dbReference>
<keyword evidence="6" id="KW-0500">Molybdenum</keyword>
<comment type="pathway">
    <text evidence="2 6">Cofactor biosynthesis; molybdopterin biosynthesis.</text>
</comment>
<comment type="catalytic activity">
    <reaction evidence="5">
        <text>adenylyl-molybdopterin + molybdate = Mo-molybdopterin + AMP + H(+)</text>
        <dbReference type="Rhea" id="RHEA:35047"/>
        <dbReference type="ChEBI" id="CHEBI:15378"/>
        <dbReference type="ChEBI" id="CHEBI:36264"/>
        <dbReference type="ChEBI" id="CHEBI:62727"/>
        <dbReference type="ChEBI" id="CHEBI:71302"/>
        <dbReference type="ChEBI" id="CHEBI:456215"/>
        <dbReference type="EC" id="2.10.1.1"/>
    </reaction>
</comment>
<dbReference type="Gene3D" id="2.40.340.10">
    <property type="entry name" value="MoeA, C-terminal, domain IV"/>
    <property type="match status" value="1"/>
</dbReference>
<dbReference type="OrthoDB" id="9804758at2"/>
<organism evidence="8 9">
    <name type="scientific">Aurantiacibacter aquimixticola</name>
    <dbReference type="NCBI Taxonomy" id="1958945"/>
    <lineage>
        <taxon>Bacteria</taxon>
        <taxon>Pseudomonadati</taxon>
        <taxon>Pseudomonadota</taxon>
        <taxon>Alphaproteobacteria</taxon>
        <taxon>Sphingomonadales</taxon>
        <taxon>Erythrobacteraceae</taxon>
        <taxon>Aurantiacibacter</taxon>
    </lineage>
</organism>
<dbReference type="Proteomes" id="UP000285232">
    <property type="component" value="Unassembled WGS sequence"/>
</dbReference>
<accession>A0A419RWJ1</accession>
<dbReference type="Pfam" id="PF03453">
    <property type="entry name" value="MoeA_N"/>
    <property type="match status" value="1"/>
</dbReference>
<dbReference type="PANTHER" id="PTHR10192">
    <property type="entry name" value="MOLYBDOPTERIN BIOSYNTHESIS PROTEIN"/>
    <property type="match status" value="1"/>
</dbReference>
<dbReference type="SUPFAM" id="SSF63882">
    <property type="entry name" value="MoeA N-terminal region -like"/>
    <property type="match status" value="1"/>
</dbReference>
<dbReference type="UniPathway" id="UPA00344"/>
<proteinExistence type="inferred from homology"/>
<dbReference type="InterPro" id="IPR005110">
    <property type="entry name" value="MoeA_linker/N"/>
</dbReference>
<gene>
    <name evidence="8" type="ORF">D6201_03525</name>
</gene>
<evidence type="ECO:0000256" key="6">
    <source>
        <dbReference type="RuleBase" id="RU365090"/>
    </source>
</evidence>
<name>A0A419RWJ1_9SPHN</name>
<dbReference type="SMART" id="SM00852">
    <property type="entry name" value="MoCF_biosynth"/>
    <property type="match status" value="1"/>
</dbReference>
<comment type="function">
    <text evidence="1 6">Catalyzes the insertion of molybdate into adenylated molybdopterin with the concomitant release of AMP.</text>
</comment>
<evidence type="ECO:0000256" key="3">
    <source>
        <dbReference type="ARBA" id="ARBA00010763"/>
    </source>
</evidence>
<dbReference type="PANTHER" id="PTHR10192:SF5">
    <property type="entry name" value="GEPHYRIN"/>
    <property type="match status" value="1"/>
</dbReference>
<comment type="similarity">
    <text evidence="3 6">Belongs to the MoeA family.</text>
</comment>
<protein>
    <recommendedName>
        <fullName evidence="6">Molybdopterin molybdenumtransferase</fullName>
        <ecNumber evidence="6">2.10.1.1</ecNumber>
    </recommendedName>
</protein>
<dbReference type="GO" id="GO:0005829">
    <property type="term" value="C:cytosol"/>
    <property type="evidence" value="ECO:0007669"/>
    <property type="project" value="TreeGrafter"/>
</dbReference>
<dbReference type="SUPFAM" id="SSF53218">
    <property type="entry name" value="Molybdenum cofactor biosynthesis proteins"/>
    <property type="match status" value="1"/>
</dbReference>
<keyword evidence="6" id="KW-0460">Magnesium</keyword>
<dbReference type="SUPFAM" id="SSF63867">
    <property type="entry name" value="MoeA C-terminal domain-like"/>
    <property type="match status" value="1"/>
</dbReference>
<comment type="cofactor">
    <cofactor evidence="6">
        <name>Mg(2+)</name>
        <dbReference type="ChEBI" id="CHEBI:18420"/>
    </cofactor>
</comment>
<dbReference type="Gene3D" id="2.170.190.11">
    <property type="entry name" value="Molybdopterin biosynthesis moea protein, domain 3"/>
    <property type="match status" value="1"/>
</dbReference>
<reference evidence="8 9" key="1">
    <citation type="journal article" date="2017" name="Int. J. Syst. Evol. Microbiol.">
        <title>Erythrobacter aquimixticola sp. nov., isolated from the junction between the ocean and a freshwater spring.</title>
        <authorList>
            <person name="Park S."/>
            <person name="Jung Y.T."/>
            <person name="Choi S.J."/>
            <person name="Yoon J.H."/>
        </authorList>
    </citation>
    <scope>NUCLEOTIDE SEQUENCE [LARGE SCALE GENOMIC DNA]</scope>
    <source>
        <strain evidence="8 9">JSSK-14</strain>
    </source>
</reference>
<evidence type="ECO:0000256" key="4">
    <source>
        <dbReference type="ARBA" id="ARBA00023150"/>
    </source>
</evidence>
<evidence type="ECO:0000313" key="9">
    <source>
        <dbReference type="Proteomes" id="UP000285232"/>
    </source>
</evidence>
<comment type="caution">
    <text evidence="8">The sequence shown here is derived from an EMBL/GenBank/DDBJ whole genome shotgun (WGS) entry which is preliminary data.</text>
</comment>
<evidence type="ECO:0000313" key="8">
    <source>
        <dbReference type="EMBL" id="RJY10162.1"/>
    </source>
</evidence>
<dbReference type="GO" id="GO:0061599">
    <property type="term" value="F:molybdopterin molybdotransferase activity"/>
    <property type="evidence" value="ECO:0007669"/>
    <property type="project" value="UniProtKB-UniRule"/>
</dbReference>
<dbReference type="Gene3D" id="3.40.980.10">
    <property type="entry name" value="MoaB/Mog-like domain"/>
    <property type="match status" value="1"/>
</dbReference>
<dbReference type="InterPro" id="IPR005111">
    <property type="entry name" value="MoeA_C_domain_IV"/>
</dbReference>
<evidence type="ECO:0000256" key="2">
    <source>
        <dbReference type="ARBA" id="ARBA00005046"/>
    </source>
</evidence>
<keyword evidence="9" id="KW-1185">Reference proteome</keyword>
<dbReference type="EMBL" id="RAHX01000001">
    <property type="protein sequence ID" value="RJY10162.1"/>
    <property type="molecule type" value="Genomic_DNA"/>
</dbReference>
<dbReference type="InterPro" id="IPR036135">
    <property type="entry name" value="MoeA_linker/N_sf"/>
</dbReference>
<dbReference type="Gene3D" id="3.90.105.10">
    <property type="entry name" value="Molybdopterin biosynthesis moea protein, domain 2"/>
    <property type="match status" value="1"/>
</dbReference>
<dbReference type="GO" id="GO:0006777">
    <property type="term" value="P:Mo-molybdopterin cofactor biosynthetic process"/>
    <property type="evidence" value="ECO:0007669"/>
    <property type="project" value="UniProtKB-UniRule"/>
</dbReference>
<dbReference type="InterPro" id="IPR036425">
    <property type="entry name" value="MoaB/Mog-like_dom_sf"/>
</dbReference>
<keyword evidence="6" id="KW-0479">Metal-binding</keyword>
<keyword evidence="6 8" id="KW-0808">Transferase</keyword>
<feature type="domain" description="MoaB/Mog" evidence="7">
    <location>
        <begin position="160"/>
        <end position="297"/>
    </location>
</feature>
<sequence>MAEPLNSESMPVSEAKGRYLAKPLVAQRSQPAADLSAMDGYAVASDDLSGPWRVIGESKGGAPFTGSIAVGEAVRISTGALIPDGGGAVLIQEDAERYDDDLRLLDDGKPTDRYIRRAGFDFEDGDILVGPGERLGPAQIALATAAGHSQVEVGKLPSLCVIDAGNELVADPGMAETHQLPASNGVMLAAMSAPFVSRCERIGPVADRMDALLGAFAMAESADVIVTSGGASVGDHDLVRPALEAWGAEIDFRRVAMRPGKPLMVAQKGYQIVLGLPGNPVSAYVTAFLFLLPLLRRLAGAGSPLPHALHLPTIVPLPGGGTRTELLRGRMEADGVRAFMQRDSSALRTLARANALIRRDVDADEAMPGDIITVYPLQYGGNA</sequence>
<dbReference type="EC" id="2.10.1.1" evidence="6"/>
<dbReference type="Pfam" id="PF00994">
    <property type="entry name" value="MoCF_biosynth"/>
    <property type="match status" value="1"/>
</dbReference>
<dbReference type="InterPro" id="IPR036688">
    <property type="entry name" value="MoeA_C_domain_IV_sf"/>
</dbReference>
<evidence type="ECO:0000256" key="5">
    <source>
        <dbReference type="ARBA" id="ARBA00047317"/>
    </source>
</evidence>
<keyword evidence="4 6" id="KW-0501">Molybdenum cofactor biosynthesis</keyword>
<dbReference type="CDD" id="cd00887">
    <property type="entry name" value="MoeA"/>
    <property type="match status" value="1"/>
</dbReference>
<evidence type="ECO:0000259" key="7">
    <source>
        <dbReference type="SMART" id="SM00852"/>
    </source>
</evidence>
<dbReference type="GO" id="GO:0046872">
    <property type="term" value="F:metal ion binding"/>
    <property type="evidence" value="ECO:0007669"/>
    <property type="project" value="UniProtKB-UniRule"/>
</dbReference>